<dbReference type="SUPFAM" id="SSF53271">
    <property type="entry name" value="PRTase-like"/>
    <property type="match status" value="1"/>
</dbReference>
<dbReference type="PANTHER" id="PTHR47505:SF1">
    <property type="entry name" value="DNA UTILIZATION PROTEIN YHGH"/>
    <property type="match status" value="1"/>
</dbReference>
<organism evidence="3 4">
    <name type="scientific">Roseovarius tolerans</name>
    <dbReference type="NCBI Taxonomy" id="74031"/>
    <lineage>
        <taxon>Bacteria</taxon>
        <taxon>Pseudomonadati</taxon>
        <taxon>Pseudomonadota</taxon>
        <taxon>Alphaproteobacteria</taxon>
        <taxon>Rhodobacterales</taxon>
        <taxon>Roseobacteraceae</taxon>
        <taxon>Roseovarius</taxon>
    </lineage>
</organism>
<evidence type="ECO:0000313" key="3">
    <source>
        <dbReference type="EMBL" id="KNX40510.1"/>
    </source>
</evidence>
<dbReference type="Proteomes" id="UP000037046">
    <property type="component" value="Unassembled WGS sequence"/>
</dbReference>
<evidence type="ECO:0000313" key="4">
    <source>
        <dbReference type="Proteomes" id="UP000037046"/>
    </source>
</evidence>
<dbReference type="InterPro" id="IPR051910">
    <property type="entry name" value="ComF/GntX_DNA_util-trans"/>
</dbReference>
<dbReference type="Pfam" id="PF18912">
    <property type="entry name" value="DZR_2"/>
    <property type="match status" value="1"/>
</dbReference>
<sequence>MHRAAFQTAVRLIYPSRCTLCGTTVDSDFGLCGPCWRDTPFISGLVCDACGVPLPGESGAQAEFCDECLVNARPWSRGRSALRYHENGRRLVLALKHGDRHDVIRPAAKWLARAAAPLLQPDTLLAPVPLHWTRMLRRRYNQSALLVQALAREIGQPHCLDLLHRSKRTQSLNGLDRAARHAMLSDAIRINPARGPLITDRQVLVVDDVMTSGATLSACAQAAYAAGAQDVCILTLARVAKDA</sequence>
<dbReference type="PATRIC" id="fig|74031.6.peg.3014"/>
<keyword evidence="4" id="KW-1185">Reference proteome</keyword>
<feature type="domain" description="Double zinc ribbon" evidence="2">
    <location>
        <begin position="10"/>
        <end position="69"/>
    </location>
</feature>
<dbReference type="AlphaFoldDB" id="A0A0L6CS80"/>
<dbReference type="InterPro" id="IPR029057">
    <property type="entry name" value="PRTase-like"/>
</dbReference>
<evidence type="ECO:0000259" key="2">
    <source>
        <dbReference type="Pfam" id="PF18912"/>
    </source>
</evidence>
<dbReference type="InterPro" id="IPR000836">
    <property type="entry name" value="PRTase_dom"/>
</dbReference>
<evidence type="ECO:0000256" key="1">
    <source>
        <dbReference type="ARBA" id="ARBA00008007"/>
    </source>
</evidence>
<dbReference type="CDD" id="cd06223">
    <property type="entry name" value="PRTases_typeI"/>
    <property type="match status" value="1"/>
</dbReference>
<dbReference type="STRING" id="74031.SAMN04488077_11847"/>
<comment type="similarity">
    <text evidence="1">Belongs to the ComF/GntX family.</text>
</comment>
<protein>
    <submittedName>
        <fullName evidence="3">DNA utilization protein GntX</fullName>
    </submittedName>
</protein>
<dbReference type="PANTHER" id="PTHR47505">
    <property type="entry name" value="DNA UTILIZATION PROTEIN YHGH"/>
    <property type="match status" value="1"/>
</dbReference>
<dbReference type="InterPro" id="IPR044005">
    <property type="entry name" value="DZR_2"/>
</dbReference>
<gene>
    <name evidence="3" type="ORF">ROTO_29600</name>
</gene>
<dbReference type="Gene3D" id="3.40.50.2020">
    <property type="match status" value="1"/>
</dbReference>
<accession>A0A0L6CS80</accession>
<name>A0A0L6CS80_9RHOB</name>
<reference evidence="4" key="1">
    <citation type="submission" date="2015-07" db="EMBL/GenBank/DDBJ databases">
        <title>Draft Genome Sequence of Roseovarius tolerans EL-164, a producer of N-Acylated Alanine Methyl Esters (NAMEs).</title>
        <authorList>
            <person name="Voget S."/>
            <person name="Bruns H."/>
            <person name="Wagner-Doebler I."/>
            <person name="Schulz S."/>
            <person name="Daniel R."/>
        </authorList>
    </citation>
    <scope>NUCLEOTIDE SEQUENCE [LARGE SCALE GENOMIC DNA]</scope>
    <source>
        <strain evidence="4">EL-164</strain>
    </source>
</reference>
<dbReference type="EMBL" id="LGVV01000050">
    <property type="protein sequence ID" value="KNX40510.1"/>
    <property type="molecule type" value="Genomic_DNA"/>
</dbReference>
<proteinExistence type="inferred from homology"/>
<comment type="caution">
    <text evidence="3">The sequence shown here is derived from an EMBL/GenBank/DDBJ whole genome shotgun (WGS) entry which is preliminary data.</text>
</comment>